<evidence type="ECO:0000259" key="2">
    <source>
        <dbReference type="PROSITE" id="PS50011"/>
    </source>
</evidence>
<proteinExistence type="predicted"/>
<dbReference type="RefSeq" id="WP_310911691.1">
    <property type="nucleotide sequence ID" value="NZ_JAVLVT010000003.1"/>
</dbReference>
<evidence type="ECO:0000313" key="4">
    <source>
        <dbReference type="Proteomes" id="UP001250214"/>
    </source>
</evidence>
<feature type="compositionally biased region" description="Acidic residues" evidence="1">
    <location>
        <begin position="454"/>
        <end position="466"/>
    </location>
</feature>
<gene>
    <name evidence="3" type="ORF">RIF23_07580</name>
</gene>
<feature type="region of interest" description="Disordered" evidence="1">
    <location>
        <begin position="267"/>
        <end position="422"/>
    </location>
</feature>
<dbReference type="Pfam" id="PF00069">
    <property type="entry name" value="Pkinase"/>
    <property type="match status" value="1"/>
</dbReference>
<dbReference type="PROSITE" id="PS50011">
    <property type="entry name" value="PROTEIN_KINASE_DOM"/>
    <property type="match status" value="1"/>
</dbReference>
<feature type="domain" description="Protein kinase" evidence="2">
    <location>
        <begin position="12"/>
        <end position="265"/>
    </location>
</feature>
<sequence length="703" mass="73325">MSAPHIPPVPGYEDPILVYRGRGCMVYRAVAPRLQTPVALKVLHSSGASAEVERMRTLGDVGGTVPLLALEQTPDGHPVLVMPFYPGGSYAGPLSRGEQLSAGELLRLARAVASALHVLHSRGLLHNDVVPGNILRAETSAVLTDVGALAEPGSPRPVRTSSELAFHAPPEVLRKEPTEPGSDTYAFASTLWSLTAGRLPFAGHLTDPSDAYAYARTAMRQPVPDLPRTDVPPDVGELLRQAMARRPADRPAPADLVAALQDVWLREPPSEPAPPASRAQQPPVPAAPHHPAPPAQQDPQHASPHVPQPPPTAPPATAPNADGPPEQVHPAAPVRPEPATDGPASPPDGPPAGPAPTPTAAPEPAAEPAPAQTPPETDRLPENATTYTGHAPPTDAPPAQPAVAADAATTAAAERTDPPDASQLILELAQQHLQGWTGAAEASRLPGQQRAFDTDPEDPQWDEDPEWVEDTPSAVARLRTRLHVAAVVGGVAVAALIGGLLPLLQPEPWLGNSTAEAETVAAQDDTADEQGHGSDPVDDTDTGEDAAEPTEQHGAPAAPTEVTLDDHLDRVELRWNDNTGGQADYFVVGGPADGAQQTMTRTGAGVTSTQVATADTYVEYCFTVVAVDATASSGDQVCTTRAASRAEQEAEQAEEEEADEDDGDDGDDGDDDEEEDDEDTDDDDDMAVGIGIPQRSGSADADD</sequence>
<keyword evidence="3" id="KW-0418">Kinase</keyword>
<keyword evidence="3" id="KW-0808">Transferase</keyword>
<dbReference type="Proteomes" id="UP001250214">
    <property type="component" value="Unassembled WGS sequence"/>
</dbReference>
<dbReference type="EC" id="2.7.11.1" evidence="3"/>
<dbReference type="CDD" id="cd14014">
    <property type="entry name" value="STKc_PknB_like"/>
    <property type="match status" value="1"/>
</dbReference>
<dbReference type="SUPFAM" id="SSF49265">
    <property type="entry name" value="Fibronectin type III"/>
    <property type="match status" value="1"/>
</dbReference>
<dbReference type="InterPro" id="IPR000719">
    <property type="entry name" value="Prot_kinase_dom"/>
</dbReference>
<feature type="region of interest" description="Disordered" evidence="1">
    <location>
        <begin position="434"/>
        <end position="466"/>
    </location>
</feature>
<feature type="compositionally biased region" description="Low complexity" evidence="1">
    <location>
        <begin position="401"/>
        <end position="413"/>
    </location>
</feature>
<evidence type="ECO:0000256" key="1">
    <source>
        <dbReference type="SAM" id="MobiDB-lite"/>
    </source>
</evidence>
<feature type="compositionally biased region" description="Acidic residues" evidence="1">
    <location>
        <begin position="649"/>
        <end position="686"/>
    </location>
</feature>
<comment type="caution">
    <text evidence="3">The sequence shown here is derived from an EMBL/GenBank/DDBJ whole genome shotgun (WGS) entry which is preliminary data.</text>
</comment>
<feature type="region of interest" description="Disordered" evidence="1">
    <location>
        <begin position="515"/>
        <end position="563"/>
    </location>
</feature>
<feature type="compositionally biased region" description="Pro residues" evidence="1">
    <location>
        <begin position="344"/>
        <end position="373"/>
    </location>
</feature>
<reference evidence="4" key="1">
    <citation type="submission" date="2023-07" db="EMBL/GenBank/DDBJ databases">
        <title>Novel species in the genus Lipingzhangella isolated from Sambhar Salt Lake.</title>
        <authorList>
            <person name="Jiya N."/>
            <person name="Kajale S."/>
            <person name="Sharma A."/>
        </authorList>
    </citation>
    <scope>NUCLEOTIDE SEQUENCE [LARGE SCALE GENOMIC DNA]</scope>
    <source>
        <strain evidence="4">LS1_29</strain>
    </source>
</reference>
<dbReference type="GO" id="GO:0004674">
    <property type="term" value="F:protein serine/threonine kinase activity"/>
    <property type="evidence" value="ECO:0007669"/>
    <property type="project" value="UniProtKB-EC"/>
</dbReference>
<feature type="compositionally biased region" description="Pro residues" evidence="1">
    <location>
        <begin position="306"/>
        <end position="317"/>
    </location>
</feature>
<organism evidence="3 4">
    <name type="scientific">Lipingzhangella rawalii</name>
    <dbReference type="NCBI Taxonomy" id="2055835"/>
    <lineage>
        <taxon>Bacteria</taxon>
        <taxon>Bacillati</taxon>
        <taxon>Actinomycetota</taxon>
        <taxon>Actinomycetes</taxon>
        <taxon>Streptosporangiales</taxon>
        <taxon>Nocardiopsidaceae</taxon>
        <taxon>Lipingzhangella</taxon>
    </lineage>
</organism>
<keyword evidence="4" id="KW-1185">Reference proteome</keyword>
<name>A0ABU2H583_9ACTN</name>
<dbReference type="PANTHER" id="PTHR44329">
    <property type="entry name" value="SERINE/THREONINE-PROTEIN KINASE TNNI3K-RELATED"/>
    <property type="match status" value="1"/>
</dbReference>
<feature type="compositionally biased region" description="Pro residues" evidence="1">
    <location>
        <begin position="282"/>
        <end position="296"/>
    </location>
</feature>
<dbReference type="SUPFAM" id="SSF56112">
    <property type="entry name" value="Protein kinase-like (PK-like)"/>
    <property type="match status" value="1"/>
</dbReference>
<dbReference type="InterPro" id="IPR036116">
    <property type="entry name" value="FN3_sf"/>
</dbReference>
<feature type="compositionally biased region" description="Acidic residues" evidence="1">
    <location>
        <begin position="536"/>
        <end position="548"/>
    </location>
</feature>
<dbReference type="InterPro" id="IPR051681">
    <property type="entry name" value="Ser/Thr_Kinases-Pseudokinases"/>
</dbReference>
<evidence type="ECO:0000313" key="3">
    <source>
        <dbReference type="EMBL" id="MDS1270152.1"/>
    </source>
</evidence>
<feature type="region of interest" description="Disordered" evidence="1">
    <location>
        <begin position="640"/>
        <end position="703"/>
    </location>
</feature>
<dbReference type="Gene3D" id="1.10.510.10">
    <property type="entry name" value="Transferase(Phosphotransferase) domain 1"/>
    <property type="match status" value="1"/>
</dbReference>
<dbReference type="EMBL" id="JAVLVT010000003">
    <property type="protein sequence ID" value="MDS1270152.1"/>
    <property type="molecule type" value="Genomic_DNA"/>
</dbReference>
<accession>A0ABU2H583</accession>
<protein>
    <submittedName>
        <fullName evidence="3">Serine/threonine-protein kinase</fullName>
        <ecNumber evidence="3">2.7.11.1</ecNumber>
    </submittedName>
</protein>
<dbReference type="InterPro" id="IPR011009">
    <property type="entry name" value="Kinase-like_dom_sf"/>
</dbReference>
<dbReference type="Gene3D" id="2.60.40.10">
    <property type="entry name" value="Immunoglobulins"/>
    <property type="match status" value="1"/>
</dbReference>
<dbReference type="PANTHER" id="PTHR44329:SF289">
    <property type="entry name" value="SERINE_THREONINE-PROTEIN KINASE VIK"/>
    <property type="match status" value="1"/>
</dbReference>
<dbReference type="InterPro" id="IPR013783">
    <property type="entry name" value="Ig-like_fold"/>
</dbReference>